<name>A0A562I9D1_MICOL</name>
<keyword evidence="2" id="KW-1185">Reference proteome</keyword>
<evidence type="ECO:0000313" key="2">
    <source>
        <dbReference type="Proteomes" id="UP000319825"/>
    </source>
</evidence>
<gene>
    <name evidence="1" type="ORF">JD77_02479</name>
</gene>
<dbReference type="EMBL" id="VLKE01000001">
    <property type="protein sequence ID" value="TWH67502.1"/>
    <property type="molecule type" value="Genomic_DNA"/>
</dbReference>
<proteinExistence type="predicted"/>
<protein>
    <submittedName>
        <fullName evidence="1">Uncharacterized protein</fullName>
    </submittedName>
</protein>
<evidence type="ECO:0000313" key="1">
    <source>
        <dbReference type="EMBL" id="TWH67502.1"/>
    </source>
</evidence>
<dbReference type="Proteomes" id="UP000319825">
    <property type="component" value="Unassembled WGS sequence"/>
</dbReference>
<dbReference type="RefSeq" id="WP_145774426.1">
    <property type="nucleotide sequence ID" value="NZ_BAAATQ010000269.1"/>
</dbReference>
<accession>A0A562I9D1</accession>
<sequence>MTVDQHIQALRDLLRADHEAWIAEVQSWADDAEAAGDVERHRRHAEHVARLKAMPYPWEQSRAA</sequence>
<comment type="caution">
    <text evidence="1">The sequence shown here is derived from an EMBL/GenBank/DDBJ whole genome shotgun (WGS) entry which is preliminary data.</text>
</comment>
<dbReference type="AlphaFoldDB" id="A0A562I9D1"/>
<organism evidence="1 2">
    <name type="scientific">Micromonospora olivasterospora</name>
    <dbReference type="NCBI Taxonomy" id="1880"/>
    <lineage>
        <taxon>Bacteria</taxon>
        <taxon>Bacillati</taxon>
        <taxon>Actinomycetota</taxon>
        <taxon>Actinomycetes</taxon>
        <taxon>Micromonosporales</taxon>
        <taxon>Micromonosporaceae</taxon>
        <taxon>Micromonospora</taxon>
    </lineage>
</organism>
<reference evidence="1 2" key="1">
    <citation type="submission" date="2019-07" db="EMBL/GenBank/DDBJ databases">
        <title>R&amp;d 2014.</title>
        <authorList>
            <person name="Klenk H.-P."/>
        </authorList>
    </citation>
    <scope>NUCLEOTIDE SEQUENCE [LARGE SCALE GENOMIC DNA]</scope>
    <source>
        <strain evidence="1 2">DSM 43868</strain>
    </source>
</reference>
<dbReference type="OrthoDB" id="3396770at2"/>